<sequence>MASGRPRIDLVAAPANASDLILFAHGGVVDSTDDPHAWRPPILRMWPFAAAARQADPSALVGLMRYRYRGWNGTAAHPAADLRTVLDRLPDRITRVLLIGHSMGGRAVVALGNHPKVYGVLALAPWLPAGEPSVWTSPSESARTPSGSEFTGAPIVFAHGDQDRITDPDLTAAYANRLRRAGIPGGLLSVEGESHAMLNRAADWSELVRRFVQHTLGPGDPFLADTLTTELSGPTPLPRWNRPGATPAGVLQTARARLSQRITAHL</sequence>
<gene>
    <name evidence="2" type="ORF">ACFFGN_32425</name>
</gene>
<accession>A0ABV6QYQ4</accession>
<dbReference type="InterPro" id="IPR029058">
    <property type="entry name" value="AB_hydrolase_fold"/>
</dbReference>
<protein>
    <submittedName>
        <fullName evidence="2">Alpha/beta hydrolase family protein</fullName>
        <ecNumber evidence="2">3.4.-.-</ecNumber>
    </submittedName>
</protein>
<proteinExistence type="predicted"/>
<keyword evidence="3" id="KW-1185">Reference proteome</keyword>
<dbReference type="SUPFAM" id="SSF53474">
    <property type="entry name" value="alpha/beta-Hydrolases"/>
    <property type="match status" value="1"/>
</dbReference>
<evidence type="ECO:0000313" key="2">
    <source>
        <dbReference type="EMBL" id="MFC0628817.1"/>
    </source>
</evidence>
<feature type="domain" description="AB hydrolase-1" evidence="1">
    <location>
        <begin position="21"/>
        <end position="229"/>
    </location>
</feature>
<evidence type="ECO:0000313" key="3">
    <source>
        <dbReference type="Proteomes" id="UP001589890"/>
    </source>
</evidence>
<dbReference type="InterPro" id="IPR000073">
    <property type="entry name" value="AB_hydrolase_1"/>
</dbReference>
<dbReference type="GO" id="GO:0016787">
    <property type="term" value="F:hydrolase activity"/>
    <property type="evidence" value="ECO:0007669"/>
    <property type="project" value="UniProtKB-KW"/>
</dbReference>
<name>A0ABV6QYQ4_9ACTN</name>
<keyword evidence="2" id="KW-0378">Hydrolase</keyword>
<dbReference type="EMBL" id="JBHLTC010000040">
    <property type="protein sequence ID" value="MFC0628817.1"/>
    <property type="molecule type" value="Genomic_DNA"/>
</dbReference>
<comment type="caution">
    <text evidence="2">The sequence shown here is derived from an EMBL/GenBank/DDBJ whole genome shotgun (WGS) entry which is preliminary data.</text>
</comment>
<dbReference type="Gene3D" id="3.40.50.1820">
    <property type="entry name" value="alpha/beta hydrolase"/>
    <property type="match status" value="1"/>
</dbReference>
<dbReference type="EC" id="3.4.-.-" evidence="2"/>
<dbReference type="Pfam" id="PF12697">
    <property type="entry name" value="Abhydrolase_6"/>
    <property type="match status" value="1"/>
</dbReference>
<reference evidence="2 3" key="1">
    <citation type="submission" date="2024-09" db="EMBL/GenBank/DDBJ databases">
        <authorList>
            <person name="Sun Q."/>
            <person name="Mori K."/>
        </authorList>
    </citation>
    <scope>NUCLEOTIDE SEQUENCE [LARGE SCALE GENOMIC DNA]</scope>
    <source>
        <strain evidence="2 3">CGMCC 1.15906</strain>
    </source>
</reference>
<organism evidence="2 3">
    <name type="scientific">Kribbella deserti</name>
    <dbReference type="NCBI Taxonomy" id="1926257"/>
    <lineage>
        <taxon>Bacteria</taxon>
        <taxon>Bacillati</taxon>
        <taxon>Actinomycetota</taxon>
        <taxon>Actinomycetes</taxon>
        <taxon>Propionibacteriales</taxon>
        <taxon>Kribbellaceae</taxon>
        <taxon>Kribbella</taxon>
    </lineage>
</organism>
<evidence type="ECO:0000259" key="1">
    <source>
        <dbReference type="Pfam" id="PF12697"/>
    </source>
</evidence>
<dbReference type="Proteomes" id="UP001589890">
    <property type="component" value="Unassembled WGS sequence"/>
</dbReference>